<protein>
    <submittedName>
        <fullName evidence="2">Uncharacterized protein</fullName>
    </submittedName>
</protein>
<dbReference type="PANTHER" id="PTHR33995">
    <property type="entry name" value="PROTEIN CBG18546"/>
    <property type="match status" value="1"/>
</dbReference>
<evidence type="ECO:0000313" key="2">
    <source>
        <dbReference type="EMBL" id="CAD5116791.1"/>
    </source>
</evidence>
<reference evidence="2 3" key="1">
    <citation type="submission" date="2020-08" db="EMBL/GenBank/DDBJ databases">
        <authorList>
            <person name="Hejnol A."/>
        </authorList>
    </citation>
    <scope>NUCLEOTIDE SEQUENCE [LARGE SCALE GENOMIC DNA]</scope>
</reference>
<evidence type="ECO:0000313" key="3">
    <source>
        <dbReference type="Proteomes" id="UP000549394"/>
    </source>
</evidence>
<dbReference type="SUPFAM" id="SSF57501">
    <property type="entry name" value="Cystine-knot cytokines"/>
    <property type="match status" value="1"/>
</dbReference>
<keyword evidence="3" id="KW-1185">Reference proteome</keyword>
<accession>A0A7I8VKI1</accession>
<evidence type="ECO:0000256" key="1">
    <source>
        <dbReference type="SAM" id="SignalP"/>
    </source>
</evidence>
<gene>
    <name evidence="2" type="ORF">DGYR_LOCUS5385</name>
</gene>
<dbReference type="Gene3D" id="2.10.90.10">
    <property type="entry name" value="Cystine-knot cytokines"/>
    <property type="match status" value="1"/>
</dbReference>
<dbReference type="EMBL" id="CAJFCJ010000007">
    <property type="protein sequence ID" value="CAD5116791.1"/>
    <property type="molecule type" value="Genomic_DNA"/>
</dbReference>
<dbReference type="Proteomes" id="UP000549394">
    <property type="component" value="Unassembled WGS sequence"/>
</dbReference>
<dbReference type="OrthoDB" id="5977230at2759"/>
<organism evidence="2 3">
    <name type="scientific">Dimorphilus gyrociliatus</name>
    <dbReference type="NCBI Taxonomy" id="2664684"/>
    <lineage>
        <taxon>Eukaryota</taxon>
        <taxon>Metazoa</taxon>
        <taxon>Spiralia</taxon>
        <taxon>Lophotrochozoa</taxon>
        <taxon>Annelida</taxon>
        <taxon>Polychaeta</taxon>
        <taxon>Polychaeta incertae sedis</taxon>
        <taxon>Dinophilidae</taxon>
        <taxon>Dimorphilus</taxon>
    </lineage>
</organism>
<sequence>MIVMKMFNLNGFEMSWLFHLGFLFLFLGDGQCSTLIVHNISIPCGTLRSLHPQYSEVEWTREDKLNYLKYFDSGIVAENQREADENFRDLINSRETLQSLTEVSGMTILKRSDIISALKEIKGQNKTFDGLSLTDTKLTDYCRPRGRENDGYLHLCTECAGTTRLDSTQYWPSILNEAYCHPSETGCITIANSNHGKCFTSLSNVNLLRRRQGYCTLVLKGGQTVIMHAWRREMIPIKVGCECMVDRLSFLANYIPKPRMKSNENLQ</sequence>
<dbReference type="InterPro" id="IPR029034">
    <property type="entry name" value="Cystine-knot_cytokine"/>
</dbReference>
<proteinExistence type="predicted"/>
<name>A0A7I8VKI1_9ANNE</name>
<dbReference type="PANTHER" id="PTHR33995:SF7">
    <property type="entry name" value="BURSICON SUBUNIT ALPHA-RELATED"/>
    <property type="match status" value="1"/>
</dbReference>
<feature type="chain" id="PRO_5029620529" evidence="1">
    <location>
        <begin position="33"/>
        <end position="267"/>
    </location>
</feature>
<feature type="signal peptide" evidence="1">
    <location>
        <begin position="1"/>
        <end position="32"/>
    </location>
</feature>
<keyword evidence="1" id="KW-0732">Signal</keyword>
<dbReference type="AlphaFoldDB" id="A0A7I8VKI1"/>
<comment type="caution">
    <text evidence="2">The sequence shown here is derived from an EMBL/GenBank/DDBJ whole genome shotgun (WGS) entry which is preliminary data.</text>
</comment>